<dbReference type="EMBL" id="CP001344">
    <property type="protein sequence ID" value="ACL45456.1"/>
    <property type="molecule type" value="Genomic_DNA"/>
</dbReference>
<organism evidence="1">
    <name type="scientific">Cyanothece sp. (strain PCC 7425 / ATCC 29141)</name>
    <dbReference type="NCBI Taxonomy" id="395961"/>
    <lineage>
        <taxon>Bacteria</taxon>
        <taxon>Bacillati</taxon>
        <taxon>Cyanobacteriota</taxon>
        <taxon>Cyanophyceae</taxon>
        <taxon>Gomontiellales</taxon>
        <taxon>Cyanothecaceae</taxon>
        <taxon>Cyanothece</taxon>
    </lineage>
</organism>
<gene>
    <name evidence="1" type="ordered locus">Cyan7425_3128</name>
</gene>
<dbReference type="HOGENOM" id="CLU_2057500_0_0_3"/>
<dbReference type="AlphaFoldDB" id="B8HMY7"/>
<protein>
    <submittedName>
        <fullName evidence="1">Uncharacterized protein</fullName>
    </submittedName>
</protein>
<sequence>MQLNLSLEPQPKPAAAAPILSLVPPLTEPAEVSQIETEQLPPLAISSSPEVAELAPQETSALAVVPTPFEPDYSSLSLKELQQLCRDRKLPWRTKNRRFNSTELIAILQGEGAIALPAA</sequence>
<dbReference type="KEGG" id="cyn:Cyan7425_3128"/>
<reference evidence="1" key="1">
    <citation type="submission" date="2009-01" db="EMBL/GenBank/DDBJ databases">
        <title>Complete sequence of chromosome Cyanothece sp. PCC 7425.</title>
        <authorList>
            <consortium name="US DOE Joint Genome Institute"/>
            <person name="Lucas S."/>
            <person name="Copeland A."/>
            <person name="Lapidus A."/>
            <person name="Glavina del Rio T."/>
            <person name="Dalin E."/>
            <person name="Tice H."/>
            <person name="Bruce D."/>
            <person name="Goodwin L."/>
            <person name="Pitluck S."/>
            <person name="Sims D."/>
            <person name="Meineke L."/>
            <person name="Brettin T."/>
            <person name="Detter J.C."/>
            <person name="Han C."/>
            <person name="Larimer F."/>
            <person name="Land M."/>
            <person name="Hauser L."/>
            <person name="Kyrpides N."/>
            <person name="Ovchinnikova G."/>
            <person name="Liberton M."/>
            <person name="Stoeckel J."/>
            <person name="Banerjee A."/>
            <person name="Singh A."/>
            <person name="Page L."/>
            <person name="Sato H."/>
            <person name="Zhao L."/>
            <person name="Sherman L."/>
            <person name="Pakrasi H."/>
            <person name="Richardson P."/>
        </authorList>
    </citation>
    <scope>NUCLEOTIDE SEQUENCE</scope>
    <source>
        <strain evidence="1">PCC 7425</strain>
    </source>
</reference>
<evidence type="ECO:0000313" key="1">
    <source>
        <dbReference type="EMBL" id="ACL45456.1"/>
    </source>
</evidence>
<name>B8HMY7_CYAP4</name>
<accession>B8HMY7</accession>
<proteinExistence type="predicted"/>